<evidence type="ECO:0000313" key="2">
    <source>
        <dbReference type="EMBL" id="GGM85096.1"/>
    </source>
</evidence>
<protein>
    <recommendedName>
        <fullName evidence="4">Primosomal protein</fullName>
    </recommendedName>
</protein>
<keyword evidence="3" id="KW-1185">Reference proteome</keyword>
<comment type="caution">
    <text evidence="2">The sequence shown here is derived from an EMBL/GenBank/DDBJ whole genome shotgun (WGS) entry which is preliminary data.</text>
</comment>
<dbReference type="Proteomes" id="UP000623461">
    <property type="component" value="Unassembled WGS sequence"/>
</dbReference>
<feature type="compositionally biased region" description="Acidic residues" evidence="1">
    <location>
        <begin position="67"/>
        <end position="77"/>
    </location>
</feature>
<evidence type="ECO:0000313" key="3">
    <source>
        <dbReference type="Proteomes" id="UP000623461"/>
    </source>
</evidence>
<proteinExistence type="predicted"/>
<feature type="region of interest" description="Disordered" evidence="1">
    <location>
        <begin position="66"/>
        <end position="167"/>
    </location>
</feature>
<reference evidence="3" key="1">
    <citation type="journal article" date="2019" name="Int. J. Syst. Evol. Microbiol.">
        <title>The Global Catalogue of Microorganisms (GCM) 10K type strain sequencing project: providing services to taxonomists for standard genome sequencing and annotation.</title>
        <authorList>
            <consortium name="The Broad Institute Genomics Platform"/>
            <consortium name="The Broad Institute Genome Sequencing Center for Infectious Disease"/>
            <person name="Wu L."/>
            <person name="Ma J."/>
        </authorList>
    </citation>
    <scope>NUCLEOTIDE SEQUENCE [LARGE SCALE GENOMIC DNA]</scope>
    <source>
        <strain evidence="3">JCM 1365</strain>
    </source>
</reference>
<feature type="compositionally biased region" description="Acidic residues" evidence="1">
    <location>
        <begin position="87"/>
        <end position="144"/>
    </location>
</feature>
<gene>
    <name evidence="2" type="ORF">GCM10009721_07260</name>
</gene>
<dbReference type="EMBL" id="BMNZ01000001">
    <property type="protein sequence ID" value="GGM85096.1"/>
    <property type="molecule type" value="Genomic_DNA"/>
</dbReference>
<organism evidence="2 3">
    <name type="scientific">Terrabacter tumescens</name>
    <dbReference type="NCBI Taxonomy" id="60443"/>
    <lineage>
        <taxon>Bacteria</taxon>
        <taxon>Bacillati</taxon>
        <taxon>Actinomycetota</taxon>
        <taxon>Actinomycetes</taxon>
        <taxon>Micrococcales</taxon>
        <taxon>Intrasporangiaceae</taxon>
        <taxon>Terrabacter</taxon>
    </lineage>
</organism>
<name>A0ABQ2HMV2_9MICO</name>
<accession>A0ABQ2HMV2</accession>
<evidence type="ECO:0008006" key="4">
    <source>
        <dbReference type="Google" id="ProtNLM"/>
    </source>
</evidence>
<evidence type="ECO:0000256" key="1">
    <source>
        <dbReference type="SAM" id="MobiDB-lite"/>
    </source>
</evidence>
<dbReference type="RefSeq" id="WP_052358239.1">
    <property type="nucleotide sequence ID" value="NZ_BMNZ01000001.1"/>
</dbReference>
<sequence length="167" mass="18213">MTADPRAALEQLIAALERHLEAANASRDPDHPMVMAAAQDLAEAFDDYDEALYEATEVATPLAIYGDDFDGHEDEDGTEGRVYAGLDSEDYDDEDDDDDDDDEDDDDEDDDDEDDDEDDDDEDDDDDDDDDEDDDYEADDDLDDGVTGATRTVATPPASNGAGAPRS</sequence>